<reference evidence="2" key="1">
    <citation type="journal article" date="2017" name="Nat. Commun.">
        <title>The North American bullfrog draft genome provides insight into hormonal regulation of long noncoding RNA.</title>
        <authorList>
            <person name="Hammond S.A."/>
            <person name="Warren R.L."/>
            <person name="Vandervalk B.P."/>
            <person name="Kucuk E."/>
            <person name="Khan H."/>
            <person name="Gibb E.A."/>
            <person name="Pandoh P."/>
            <person name="Kirk H."/>
            <person name="Zhao Y."/>
            <person name="Jones M."/>
            <person name="Mungall A.J."/>
            <person name="Coope R."/>
            <person name="Pleasance S."/>
            <person name="Moore R.A."/>
            <person name="Holt R.A."/>
            <person name="Round J.M."/>
            <person name="Ohora S."/>
            <person name="Walle B.V."/>
            <person name="Veldhoen N."/>
            <person name="Helbing C.C."/>
            <person name="Birol I."/>
        </authorList>
    </citation>
    <scope>NUCLEOTIDE SEQUENCE [LARGE SCALE GENOMIC DNA]</scope>
</reference>
<name>A0A2G9S517_AQUCT</name>
<accession>A0A2G9S517</accession>
<dbReference type="AlphaFoldDB" id="A0A2G9S517"/>
<proteinExistence type="predicted"/>
<dbReference type="EMBL" id="KV926845">
    <property type="protein sequence ID" value="PIO35268.1"/>
    <property type="molecule type" value="Genomic_DNA"/>
</dbReference>
<reference evidence="1" key="2">
    <citation type="submission" date="2017-08" db="EMBL/GenBank/DDBJ databases">
        <title>Assembly of the North American Bullfrog Genome.</title>
        <authorList>
            <person name="Warren R.L."/>
            <person name="Vandervalk B.P."/>
            <person name="Kucuk E."/>
            <person name="Birol I."/>
            <person name="Helbing C."/>
            <person name="Pandoh P."/>
            <person name="Behsaz B."/>
            <person name="Mohamadi H."/>
            <person name="Chu J."/>
            <person name="Jackman S."/>
            <person name="Hammond S.A."/>
            <person name="Veldhoen N."/>
            <person name="Kirk H."/>
            <person name="Zhao Y."/>
            <person name="Coope R."/>
            <person name="Pleasance S."/>
            <person name="Moore R."/>
            <person name="Holt R."/>
        </authorList>
    </citation>
    <scope>NUCLEOTIDE SEQUENCE</scope>
    <source>
        <strain evidence="1">Bruno</strain>
        <tissue evidence="1">Liver</tissue>
    </source>
</reference>
<protein>
    <submittedName>
        <fullName evidence="1">Uncharacterized protein</fullName>
    </submittedName>
</protein>
<organism evidence="1 2">
    <name type="scientific">Aquarana catesbeiana</name>
    <name type="common">American bullfrog</name>
    <name type="synonym">Rana catesbeiana</name>
    <dbReference type="NCBI Taxonomy" id="8400"/>
    <lineage>
        <taxon>Eukaryota</taxon>
        <taxon>Metazoa</taxon>
        <taxon>Chordata</taxon>
        <taxon>Craniata</taxon>
        <taxon>Vertebrata</taxon>
        <taxon>Euteleostomi</taxon>
        <taxon>Amphibia</taxon>
        <taxon>Batrachia</taxon>
        <taxon>Anura</taxon>
        <taxon>Neobatrachia</taxon>
        <taxon>Ranoidea</taxon>
        <taxon>Ranidae</taxon>
        <taxon>Aquarana</taxon>
    </lineage>
</organism>
<evidence type="ECO:0000313" key="1">
    <source>
        <dbReference type="EMBL" id="PIO35268.1"/>
    </source>
</evidence>
<dbReference type="Proteomes" id="UP000228934">
    <property type="component" value="Unassembled WGS sequence"/>
</dbReference>
<keyword evidence="2" id="KW-1185">Reference proteome</keyword>
<sequence length="72" mass="7970">MLGGSFCWSPIRCIKPGSDSAHHTSLKSSFWLDWSVKFIKTHNLFLEVANTTACDFYLLGSQPLCGCQNLCG</sequence>
<dbReference type="EMBL" id="KV926845">
    <property type="protein sequence ID" value="PIO35269.1"/>
    <property type="molecule type" value="Genomic_DNA"/>
</dbReference>
<gene>
    <name evidence="1" type="ORF">AB205_0082230</name>
</gene>
<evidence type="ECO:0000313" key="2">
    <source>
        <dbReference type="Proteomes" id="UP000228934"/>
    </source>
</evidence>